<reference evidence="7" key="1">
    <citation type="journal article" date="2014" name="Int. J. Syst. Evol. Microbiol.">
        <title>Complete genome sequence of Corynebacterium casei LMG S-19264T (=DSM 44701T), isolated from a smear-ripened cheese.</title>
        <authorList>
            <consortium name="US DOE Joint Genome Institute (JGI-PGF)"/>
            <person name="Walter F."/>
            <person name="Albersmeier A."/>
            <person name="Kalinowski J."/>
            <person name="Ruckert C."/>
        </authorList>
    </citation>
    <scope>NUCLEOTIDE SEQUENCE</scope>
    <source>
        <strain evidence="7">CGMCC 1.15095</strain>
    </source>
</reference>
<evidence type="ECO:0000313" key="8">
    <source>
        <dbReference type="Proteomes" id="UP000608154"/>
    </source>
</evidence>
<dbReference type="EC" id="4.1.2.13" evidence="3"/>
<keyword evidence="8" id="KW-1185">Reference proteome</keyword>
<dbReference type="GO" id="GO:0006096">
    <property type="term" value="P:glycolytic process"/>
    <property type="evidence" value="ECO:0007669"/>
    <property type="project" value="UniProtKB-KW"/>
</dbReference>
<dbReference type="AlphaFoldDB" id="A0A916TS59"/>
<evidence type="ECO:0000256" key="5">
    <source>
        <dbReference type="ARBA" id="ARBA00023239"/>
    </source>
</evidence>
<gene>
    <name evidence="7" type="ORF">GCM10011494_17270</name>
</gene>
<dbReference type="RefSeq" id="WP_188770504.1">
    <property type="nucleotide sequence ID" value="NZ_BMHK01000009.1"/>
</dbReference>
<dbReference type="Gene3D" id="3.20.20.70">
    <property type="entry name" value="Aldolase class I"/>
    <property type="match status" value="1"/>
</dbReference>
<evidence type="ECO:0000256" key="1">
    <source>
        <dbReference type="ARBA" id="ARBA00004714"/>
    </source>
</evidence>
<dbReference type="PANTHER" id="PTHR11627">
    <property type="entry name" value="FRUCTOSE-BISPHOSPHATE ALDOLASE"/>
    <property type="match status" value="1"/>
</dbReference>
<organism evidence="7 8">
    <name type="scientific">Novosphingobium endophyticum</name>
    <dbReference type="NCBI Taxonomy" id="1955250"/>
    <lineage>
        <taxon>Bacteria</taxon>
        <taxon>Pseudomonadati</taxon>
        <taxon>Pseudomonadota</taxon>
        <taxon>Alphaproteobacteria</taxon>
        <taxon>Sphingomonadales</taxon>
        <taxon>Sphingomonadaceae</taxon>
        <taxon>Novosphingobium</taxon>
    </lineage>
</organism>
<evidence type="ECO:0000256" key="4">
    <source>
        <dbReference type="ARBA" id="ARBA00023152"/>
    </source>
</evidence>
<dbReference type="InterPro" id="IPR013785">
    <property type="entry name" value="Aldolase_TIM"/>
</dbReference>
<evidence type="ECO:0000256" key="3">
    <source>
        <dbReference type="ARBA" id="ARBA00013068"/>
    </source>
</evidence>
<dbReference type="GO" id="GO:0004332">
    <property type="term" value="F:fructose-bisphosphate aldolase activity"/>
    <property type="evidence" value="ECO:0007669"/>
    <property type="project" value="UniProtKB-EC"/>
</dbReference>
<comment type="similarity">
    <text evidence="2">Belongs to the class I fructose-bisphosphate aldolase family.</text>
</comment>
<dbReference type="Pfam" id="PF00274">
    <property type="entry name" value="Glycolytic"/>
    <property type="match status" value="1"/>
</dbReference>
<reference evidence="7" key="2">
    <citation type="submission" date="2020-09" db="EMBL/GenBank/DDBJ databases">
        <authorList>
            <person name="Sun Q."/>
            <person name="Zhou Y."/>
        </authorList>
    </citation>
    <scope>NUCLEOTIDE SEQUENCE</scope>
    <source>
        <strain evidence="7">CGMCC 1.15095</strain>
    </source>
</reference>
<keyword evidence="4" id="KW-0324">Glycolysis</keyword>
<evidence type="ECO:0000256" key="2">
    <source>
        <dbReference type="ARBA" id="ARBA00010387"/>
    </source>
</evidence>
<name>A0A916TS59_9SPHN</name>
<dbReference type="NCBIfam" id="NF003784">
    <property type="entry name" value="PRK05377.1"/>
    <property type="match status" value="1"/>
</dbReference>
<protein>
    <recommendedName>
        <fullName evidence="3">fructose-bisphosphate aldolase</fullName>
        <ecNumber evidence="3">4.1.2.13</ecNumber>
    </recommendedName>
    <alternativeName>
        <fullName evidence="6">Fructose-bisphosphate aldolase class I</fullName>
    </alternativeName>
</protein>
<keyword evidence="5" id="KW-0456">Lyase</keyword>
<proteinExistence type="inferred from homology"/>
<dbReference type="InterPro" id="IPR000741">
    <property type="entry name" value="FBA_I"/>
</dbReference>
<dbReference type="SUPFAM" id="SSF51569">
    <property type="entry name" value="Aldolase"/>
    <property type="match status" value="1"/>
</dbReference>
<dbReference type="EMBL" id="BMHK01000009">
    <property type="protein sequence ID" value="GGB99372.1"/>
    <property type="molecule type" value="Genomic_DNA"/>
</dbReference>
<dbReference type="Proteomes" id="UP000608154">
    <property type="component" value="Unassembled WGS sequence"/>
</dbReference>
<comment type="caution">
    <text evidence="7">The sequence shown here is derived from an EMBL/GenBank/DDBJ whole genome shotgun (WGS) entry which is preliminary data.</text>
</comment>
<evidence type="ECO:0000256" key="6">
    <source>
        <dbReference type="ARBA" id="ARBA00029799"/>
    </source>
</evidence>
<sequence>MQYSQMAAKMADGDGFIAALDQSGGSTPKALKGYGIEEGAWSNEEEMFGLIHEMRSRIISSPAFTGEKVIGAILFERTMDGQVEGVPTPTALVNKGIVPFIKIDKGLEDEANGVQLMKPMPTLDALLERSKALGVFGTKERSVIQSANAEGIAAIVKQQFEIGLQVLGHGMMPILEPEVNIKSETRAECDKILLAEILKNLDELPEGKQVMLKLSLPVVPGTFDPLVSHPRVLRVVALSGGYNRPEACAELAKNRGVIASFSRALLEDLRAQMTDEEFNASLASAIDEIYKASTQKVGAASAA</sequence>
<comment type="pathway">
    <text evidence="1">Carbohydrate degradation; glycolysis; D-glyceraldehyde 3-phosphate and glycerone phosphate from D-glucose: step 4/4.</text>
</comment>
<evidence type="ECO:0000313" key="7">
    <source>
        <dbReference type="EMBL" id="GGB99372.1"/>
    </source>
</evidence>
<accession>A0A916TS59</accession>